<gene>
    <name evidence="1" type="ORF">DCAR_028855</name>
    <name evidence="2" type="ORF">DCAR_0830437</name>
</gene>
<name>A0A175YJT1_DAUCS</name>
<reference evidence="1" key="1">
    <citation type="journal article" date="2016" name="Nat. Genet.">
        <title>A high-quality carrot genome assembly provides new insights into carotenoid accumulation and asterid genome evolution.</title>
        <authorList>
            <person name="Iorizzo M."/>
            <person name="Ellison S."/>
            <person name="Senalik D."/>
            <person name="Zeng P."/>
            <person name="Satapoomin P."/>
            <person name="Huang J."/>
            <person name="Bowman M."/>
            <person name="Iovene M."/>
            <person name="Sanseverino W."/>
            <person name="Cavagnaro P."/>
            <person name="Yildiz M."/>
            <person name="Macko-Podgorni A."/>
            <person name="Moranska E."/>
            <person name="Grzebelus E."/>
            <person name="Grzebelus D."/>
            <person name="Ashrafi H."/>
            <person name="Zheng Z."/>
            <person name="Cheng S."/>
            <person name="Spooner D."/>
            <person name="Van Deynze A."/>
            <person name="Simon P."/>
        </authorList>
    </citation>
    <scope>NUCLEOTIDE SEQUENCE [LARGE SCALE GENOMIC DNA]</scope>
    <source>
        <tissue evidence="1">Leaf</tissue>
    </source>
</reference>
<dbReference type="Proteomes" id="UP000077755">
    <property type="component" value="Chromosome 8"/>
</dbReference>
<dbReference type="EMBL" id="LNRQ01000008">
    <property type="protein sequence ID" value="KZM83723.1"/>
    <property type="molecule type" value="Genomic_DNA"/>
</dbReference>
<dbReference type="EMBL" id="CP093350">
    <property type="protein sequence ID" value="WOH10960.1"/>
    <property type="molecule type" value="Genomic_DNA"/>
</dbReference>
<sequence>MEGSDSTNQNNPTTNRGDIPDLDICFCDKLMVERTCWFDENTGRRMLACPDRWNGCPHMKWIKPPLESRAVAVVQAILKEMNDLKHRHQMEKCKIYDGFARKREKLVMMAKEHAAAIEAAATESDIEEDP</sequence>
<evidence type="ECO:0000313" key="2">
    <source>
        <dbReference type="EMBL" id="WOH10960.1"/>
    </source>
</evidence>
<dbReference type="Gramene" id="KZM83723">
    <property type="protein sequence ID" value="KZM83723"/>
    <property type="gene ID" value="DCAR_028855"/>
</dbReference>
<evidence type="ECO:0000313" key="1">
    <source>
        <dbReference type="EMBL" id="KZM83723.1"/>
    </source>
</evidence>
<organism evidence="1">
    <name type="scientific">Daucus carota subsp. sativus</name>
    <name type="common">Carrot</name>
    <dbReference type="NCBI Taxonomy" id="79200"/>
    <lineage>
        <taxon>Eukaryota</taxon>
        <taxon>Viridiplantae</taxon>
        <taxon>Streptophyta</taxon>
        <taxon>Embryophyta</taxon>
        <taxon>Tracheophyta</taxon>
        <taxon>Spermatophyta</taxon>
        <taxon>Magnoliopsida</taxon>
        <taxon>eudicotyledons</taxon>
        <taxon>Gunneridae</taxon>
        <taxon>Pentapetalae</taxon>
        <taxon>asterids</taxon>
        <taxon>campanulids</taxon>
        <taxon>Apiales</taxon>
        <taxon>Apiaceae</taxon>
        <taxon>Apioideae</taxon>
        <taxon>Scandiceae</taxon>
        <taxon>Daucinae</taxon>
        <taxon>Daucus</taxon>
        <taxon>Daucus sect. Daucus</taxon>
    </lineage>
</organism>
<evidence type="ECO:0008006" key="4">
    <source>
        <dbReference type="Google" id="ProtNLM"/>
    </source>
</evidence>
<keyword evidence="3" id="KW-1185">Reference proteome</keyword>
<dbReference type="AlphaFoldDB" id="A0A175YJT1"/>
<protein>
    <recommendedName>
        <fullName evidence="4">Zinc finger GRF-type domain-containing protein</fullName>
    </recommendedName>
</protein>
<reference evidence="2" key="2">
    <citation type="submission" date="2022-03" db="EMBL/GenBank/DDBJ databases">
        <title>Draft title - Genomic analysis of global carrot germplasm unveils the trajectory of domestication and the origin of high carotenoid orange carrot.</title>
        <authorList>
            <person name="Iorizzo M."/>
            <person name="Ellison S."/>
            <person name="Senalik D."/>
            <person name="Macko-Podgorni A."/>
            <person name="Grzebelus D."/>
            <person name="Bostan H."/>
            <person name="Rolling W."/>
            <person name="Curaba J."/>
            <person name="Simon P."/>
        </authorList>
    </citation>
    <scope>NUCLEOTIDE SEQUENCE</scope>
    <source>
        <tissue evidence="2">Leaf</tissue>
    </source>
</reference>
<proteinExistence type="predicted"/>
<accession>A0A175YJT1</accession>
<evidence type="ECO:0000313" key="3">
    <source>
        <dbReference type="Proteomes" id="UP000077755"/>
    </source>
</evidence>